<dbReference type="AlphaFoldDB" id="A0A4U5PF79"/>
<evidence type="ECO:0000256" key="2">
    <source>
        <dbReference type="ARBA" id="ARBA00009307"/>
    </source>
</evidence>
<keyword evidence="4" id="KW-0804">Transcription</keyword>
<dbReference type="Gene3D" id="3.30.1490.120">
    <property type="entry name" value="RNA polymerase Rpb7-like, N-terminal domain"/>
    <property type="match status" value="1"/>
</dbReference>
<dbReference type="InterPro" id="IPR045113">
    <property type="entry name" value="Rpb7-like"/>
</dbReference>
<dbReference type="GO" id="GO:0006384">
    <property type="term" value="P:transcription initiation at RNA polymerase III promoter"/>
    <property type="evidence" value="ECO:0007669"/>
    <property type="project" value="TreeGrafter"/>
</dbReference>
<evidence type="ECO:0000259" key="6">
    <source>
        <dbReference type="Pfam" id="PF03876"/>
    </source>
</evidence>
<dbReference type="InterPro" id="IPR005576">
    <property type="entry name" value="Rpb7-like_N"/>
</dbReference>
<reference evidence="8 9" key="2">
    <citation type="journal article" date="2019" name="G3 (Bethesda)">
        <title>Hybrid Assembly of the Genome of the Entomopathogenic Nematode Steinernema carpocapsae Identifies the X-Chromosome.</title>
        <authorList>
            <person name="Serra L."/>
            <person name="Macchietto M."/>
            <person name="Macias-Munoz A."/>
            <person name="McGill C.J."/>
            <person name="Rodriguez I.M."/>
            <person name="Rodriguez B."/>
            <person name="Murad R."/>
            <person name="Mortazavi A."/>
        </authorList>
    </citation>
    <scope>NUCLEOTIDE SEQUENCE [LARGE SCALE GENOMIC DNA]</scope>
    <source>
        <strain evidence="8 9">ALL</strain>
    </source>
</reference>
<dbReference type="Pfam" id="PF03876">
    <property type="entry name" value="SHS2_Rpb7-N"/>
    <property type="match status" value="1"/>
</dbReference>
<name>A0A4U5PF79_STECR</name>
<comment type="subcellular location">
    <subcellularLocation>
        <location evidence="1">Nucleus</location>
    </subcellularLocation>
</comment>
<dbReference type="Gene3D" id="2.40.50.140">
    <property type="entry name" value="Nucleic acid-binding proteins"/>
    <property type="match status" value="1"/>
</dbReference>
<feature type="domain" description="RNA polymerase III subunit Rpc25" evidence="7">
    <location>
        <begin position="84"/>
        <end position="191"/>
    </location>
</feature>
<evidence type="ECO:0008006" key="10">
    <source>
        <dbReference type="Google" id="ProtNLM"/>
    </source>
</evidence>
<feature type="domain" description="RNA polymerase Rpb7-like N-terminal" evidence="6">
    <location>
        <begin position="8"/>
        <end position="64"/>
    </location>
</feature>
<dbReference type="FunFam" id="3.30.1490.120:FF:000002">
    <property type="entry name" value="DNA-directed RNA polymerase III subunit RPC8"/>
    <property type="match status" value="1"/>
</dbReference>
<dbReference type="SUPFAM" id="SSF88798">
    <property type="entry name" value="N-terminal, heterodimerisation domain of RBP7 (RpoE)"/>
    <property type="match status" value="1"/>
</dbReference>
<dbReference type="STRING" id="34508.A0A4U5PF79"/>
<dbReference type="InterPro" id="IPR012340">
    <property type="entry name" value="NA-bd_OB-fold"/>
</dbReference>
<dbReference type="PANTHER" id="PTHR12709">
    <property type="entry name" value="DNA-DIRECTED RNA POLYMERASE II, III"/>
    <property type="match status" value="1"/>
</dbReference>
<evidence type="ECO:0000259" key="7">
    <source>
        <dbReference type="Pfam" id="PF08292"/>
    </source>
</evidence>
<dbReference type="Proteomes" id="UP000298663">
    <property type="component" value="Unassembled WGS sequence"/>
</dbReference>
<keyword evidence="9" id="KW-1185">Reference proteome</keyword>
<dbReference type="SUPFAM" id="SSF50249">
    <property type="entry name" value="Nucleic acid-binding proteins"/>
    <property type="match status" value="1"/>
</dbReference>
<evidence type="ECO:0000256" key="1">
    <source>
        <dbReference type="ARBA" id="ARBA00004123"/>
    </source>
</evidence>
<evidence type="ECO:0000313" key="8">
    <source>
        <dbReference type="EMBL" id="TKR95080.1"/>
    </source>
</evidence>
<comment type="caution">
    <text evidence="8">The sequence shown here is derived from an EMBL/GenBank/DDBJ whole genome shotgun (WGS) entry which is preliminary data.</text>
</comment>
<keyword evidence="3" id="KW-0240">DNA-directed RNA polymerase</keyword>
<protein>
    <recommendedName>
        <fullName evidence="10">RNA polymerase III subunit Rpc25 domain-containing protein</fullName>
    </recommendedName>
</protein>
<sequence>MFVLALLKDTIIVKPHQFKDDFKERIAHVINTRFANKVIPDVGLGISLYDIKHVSDSHILPGDGCSHTEVTFRLIVFRPFIGQIIEGVVLKSEKEGVYVTMDFFDDIVVPPNRLPQNSRFDPGEQAWYWAYKPNEDEDEMKLFMDGGKRVRVRVTKEIFTDVRPEEKASGKKPYVIEASMAENGLGCRLWWAGENAEDDEDEEEDEEME</sequence>
<reference evidence="8 9" key="1">
    <citation type="journal article" date="2015" name="Genome Biol.">
        <title>Comparative genomics of Steinernema reveals deeply conserved gene regulatory networks.</title>
        <authorList>
            <person name="Dillman A.R."/>
            <person name="Macchietto M."/>
            <person name="Porter C.F."/>
            <person name="Rogers A."/>
            <person name="Williams B."/>
            <person name="Antoshechkin I."/>
            <person name="Lee M.M."/>
            <person name="Goodwin Z."/>
            <person name="Lu X."/>
            <person name="Lewis E.E."/>
            <person name="Goodrich-Blair H."/>
            <person name="Stock S.P."/>
            <person name="Adams B.J."/>
            <person name="Sternberg P.W."/>
            <person name="Mortazavi A."/>
        </authorList>
    </citation>
    <scope>NUCLEOTIDE SEQUENCE [LARGE SCALE GENOMIC DNA]</scope>
    <source>
        <strain evidence="8 9">ALL</strain>
    </source>
</reference>
<comment type="similarity">
    <text evidence="2">Belongs to the eukaryotic RPB7/RPC8 RNA polymerase subunit family.</text>
</comment>
<organism evidence="8 9">
    <name type="scientific">Steinernema carpocapsae</name>
    <name type="common">Entomopathogenic nematode</name>
    <dbReference type="NCBI Taxonomy" id="34508"/>
    <lineage>
        <taxon>Eukaryota</taxon>
        <taxon>Metazoa</taxon>
        <taxon>Ecdysozoa</taxon>
        <taxon>Nematoda</taxon>
        <taxon>Chromadorea</taxon>
        <taxon>Rhabditida</taxon>
        <taxon>Tylenchina</taxon>
        <taxon>Panagrolaimomorpha</taxon>
        <taxon>Strongyloidoidea</taxon>
        <taxon>Steinernematidae</taxon>
        <taxon>Steinernema</taxon>
    </lineage>
</organism>
<accession>A0A4U5PF79</accession>
<dbReference type="NCBIfam" id="TIGR00448">
    <property type="entry name" value="rpoE"/>
    <property type="match status" value="1"/>
</dbReference>
<dbReference type="EMBL" id="AZBU02000002">
    <property type="protein sequence ID" value="TKR95080.1"/>
    <property type="molecule type" value="Genomic_DNA"/>
</dbReference>
<evidence type="ECO:0000256" key="4">
    <source>
        <dbReference type="ARBA" id="ARBA00023163"/>
    </source>
</evidence>
<evidence type="ECO:0000256" key="3">
    <source>
        <dbReference type="ARBA" id="ARBA00022478"/>
    </source>
</evidence>
<dbReference type="CDD" id="cd04330">
    <property type="entry name" value="RNAP_III_Rpc25_N"/>
    <property type="match status" value="1"/>
</dbReference>
<dbReference type="OrthoDB" id="10256606at2759"/>
<gene>
    <name evidence="8" type="ORF">L596_009296</name>
</gene>
<dbReference type="GO" id="GO:0003677">
    <property type="term" value="F:DNA binding"/>
    <property type="evidence" value="ECO:0007669"/>
    <property type="project" value="InterPro"/>
</dbReference>
<dbReference type="GO" id="GO:0005666">
    <property type="term" value="C:RNA polymerase III complex"/>
    <property type="evidence" value="ECO:0007669"/>
    <property type="project" value="TreeGrafter"/>
</dbReference>
<dbReference type="InterPro" id="IPR036898">
    <property type="entry name" value="RNA_pol_Rpb7-like_N_sf"/>
</dbReference>
<keyword evidence="5" id="KW-0539">Nucleus</keyword>
<dbReference type="Pfam" id="PF08292">
    <property type="entry name" value="RNA_pol_Rbc25"/>
    <property type="match status" value="1"/>
</dbReference>
<dbReference type="PANTHER" id="PTHR12709:SF1">
    <property type="entry name" value="DNA-DIRECTED RNA POLYMERASE III SUBUNIT RPC8"/>
    <property type="match status" value="1"/>
</dbReference>
<dbReference type="InterPro" id="IPR013238">
    <property type="entry name" value="RNA_pol_III_Rbc25"/>
</dbReference>
<evidence type="ECO:0000256" key="5">
    <source>
        <dbReference type="ARBA" id="ARBA00023242"/>
    </source>
</evidence>
<evidence type="ECO:0000313" key="9">
    <source>
        <dbReference type="Proteomes" id="UP000298663"/>
    </source>
</evidence>
<dbReference type="InterPro" id="IPR004519">
    <property type="entry name" value="RNAP_E/RPC8"/>
</dbReference>
<proteinExistence type="inferred from homology"/>
<dbReference type="GO" id="GO:0003899">
    <property type="term" value="F:DNA-directed RNA polymerase activity"/>
    <property type="evidence" value="ECO:0007669"/>
    <property type="project" value="InterPro"/>
</dbReference>